<evidence type="ECO:0000313" key="4">
    <source>
        <dbReference type="Proteomes" id="UP000094236"/>
    </source>
</evidence>
<evidence type="ECO:0000313" key="3">
    <source>
        <dbReference type="EMBL" id="ODV95942.1"/>
    </source>
</evidence>
<dbReference type="AlphaFoldDB" id="A0A1E4TW01"/>
<dbReference type="SUPFAM" id="SSF56300">
    <property type="entry name" value="Metallo-dependent phosphatases"/>
    <property type="match status" value="1"/>
</dbReference>
<dbReference type="InterPro" id="IPR018829">
    <property type="entry name" value="DUF2433"/>
</dbReference>
<feature type="region of interest" description="Disordered" evidence="1">
    <location>
        <begin position="454"/>
        <end position="529"/>
    </location>
</feature>
<name>A0A1E4TW01_PACTA</name>
<dbReference type="PANTHER" id="PTHR31987:SF11">
    <property type="entry name" value="DUF2433 DOMAIN-CONTAINING PROTEIN"/>
    <property type="match status" value="1"/>
</dbReference>
<feature type="domain" description="DUF2433" evidence="2">
    <location>
        <begin position="285"/>
        <end position="446"/>
    </location>
</feature>
<gene>
    <name evidence="3" type="ORF">PACTADRAFT_16123</name>
</gene>
<organism evidence="3 4">
    <name type="scientific">Pachysolen tannophilus NRRL Y-2460</name>
    <dbReference type="NCBI Taxonomy" id="669874"/>
    <lineage>
        <taxon>Eukaryota</taxon>
        <taxon>Fungi</taxon>
        <taxon>Dikarya</taxon>
        <taxon>Ascomycota</taxon>
        <taxon>Saccharomycotina</taxon>
        <taxon>Pichiomycetes</taxon>
        <taxon>Pachysolenaceae</taxon>
        <taxon>Pachysolen</taxon>
    </lineage>
</organism>
<sequence>MSSGYPIVSAPRLIDKNGLKILLIAEIRGELSKLNDLAKQYGSDIIIHTGNFGFFDENSIDRIHESYLRHIVEFSPLLSSDLITSISKLSKVSGDNVEHLSNNETNLKKILENQLISELPYFLKGERKLDYPVYTVSGMCEDSIVLNKFKYGIYSIPNLFIIDEDHFYKIKTKDGTNILLTGLGGSLSYHKLFHHGTSYEIPGDPTKIDLIPVSGDPGNIWVTMLQLGKLIDNFTKYYSSERDSFDESVKFFITHQSPTREPLLQHLSIFFKMDFTVSNGLHFKYPSSYNELSINPNFENFKLKFNESRLKLSVIWFKLQEKFIKLLENIEDLNERNNAIKYISLALDVYDKIPVSTSNHEEILSIKLTLPEKQQNANKDSLETDESPKKELTSIIRQLNDLYYLSFQNTWHFNLCDLSLGSLVLNLNNGEFNMECHAKGFNFNYRKDLSSDMKKISISSQNQKQGEQDEGASNGKKSFTNDGAESLSTSRTHYNSKNGSRGGRGRGRGGFVRGSRGRRGGGFTGNNRE</sequence>
<dbReference type="InterPro" id="IPR052743">
    <property type="entry name" value="Glutaminase_GtaA"/>
</dbReference>
<evidence type="ECO:0000259" key="2">
    <source>
        <dbReference type="Pfam" id="PF10360"/>
    </source>
</evidence>
<feature type="compositionally biased region" description="Polar residues" evidence="1">
    <location>
        <begin position="475"/>
        <end position="498"/>
    </location>
</feature>
<protein>
    <recommendedName>
        <fullName evidence="2">DUF2433 domain-containing protein</fullName>
    </recommendedName>
</protein>
<dbReference type="PANTHER" id="PTHR31987">
    <property type="entry name" value="GLUTAMINASE A-RELATED"/>
    <property type="match status" value="1"/>
</dbReference>
<feature type="compositionally biased region" description="Gly residues" evidence="1">
    <location>
        <begin position="520"/>
        <end position="529"/>
    </location>
</feature>
<proteinExistence type="predicted"/>
<evidence type="ECO:0000256" key="1">
    <source>
        <dbReference type="SAM" id="MobiDB-lite"/>
    </source>
</evidence>
<accession>A0A1E4TW01</accession>
<reference evidence="4" key="1">
    <citation type="submission" date="2016-05" db="EMBL/GenBank/DDBJ databases">
        <title>Comparative genomics of biotechnologically important yeasts.</title>
        <authorList>
            <consortium name="DOE Joint Genome Institute"/>
            <person name="Riley R."/>
            <person name="Haridas S."/>
            <person name="Wolfe K.H."/>
            <person name="Lopes M.R."/>
            <person name="Hittinger C.T."/>
            <person name="Goker M."/>
            <person name="Salamov A."/>
            <person name="Wisecaver J."/>
            <person name="Long T.M."/>
            <person name="Aerts A.L."/>
            <person name="Barry K."/>
            <person name="Choi C."/>
            <person name="Clum A."/>
            <person name="Coughlan A.Y."/>
            <person name="Deshpande S."/>
            <person name="Douglass A.P."/>
            <person name="Hanson S.J."/>
            <person name="Klenk H.-P."/>
            <person name="Labutti K."/>
            <person name="Lapidus A."/>
            <person name="Lindquist E."/>
            <person name="Lipzen A."/>
            <person name="Meier-Kolthoff J.P."/>
            <person name="Ohm R.A."/>
            <person name="Otillar R.P."/>
            <person name="Pangilinan J."/>
            <person name="Peng Y."/>
            <person name="Rokas A."/>
            <person name="Rosa C.A."/>
            <person name="Scheuner C."/>
            <person name="Sibirny A.A."/>
            <person name="Slot J.C."/>
            <person name="Stielow J.B."/>
            <person name="Sun H."/>
            <person name="Kurtzman C.P."/>
            <person name="Blackwell M."/>
            <person name="Grigoriev I.V."/>
            <person name="Jeffries T.W."/>
        </authorList>
    </citation>
    <scope>NUCLEOTIDE SEQUENCE [LARGE SCALE GENOMIC DNA]</scope>
    <source>
        <strain evidence="4">NRRL Y-2460</strain>
    </source>
</reference>
<dbReference type="STRING" id="669874.A0A1E4TW01"/>
<dbReference type="OrthoDB" id="3918848at2759"/>
<dbReference type="Pfam" id="PF10360">
    <property type="entry name" value="DUF2433"/>
    <property type="match status" value="1"/>
</dbReference>
<dbReference type="EMBL" id="KV454013">
    <property type="protein sequence ID" value="ODV95942.1"/>
    <property type="molecule type" value="Genomic_DNA"/>
</dbReference>
<dbReference type="InterPro" id="IPR029052">
    <property type="entry name" value="Metallo-depent_PP-like"/>
</dbReference>
<keyword evidence="4" id="KW-1185">Reference proteome</keyword>
<dbReference type="Proteomes" id="UP000094236">
    <property type="component" value="Unassembled WGS sequence"/>
</dbReference>